<dbReference type="Pfam" id="PF06114">
    <property type="entry name" value="Peptidase_M78"/>
    <property type="match status" value="1"/>
</dbReference>
<dbReference type="RefSeq" id="WP_109837874.1">
    <property type="nucleotide sequence ID" value="NZ_QGKM01000030.1"/>
</dbReference>
<dbReference type="AlphaFoldDB" id="A0A317CE24"/>
<organism evidence="2 3">
    <name type="scientific">Leucothrix pacifica</name>
    <dbReference type="NCBI Taxonomy" id="1247513"/>
    <lineage>
        <taxon>Bacteria</taxon>
        <taxon>Pseudomonadati</taxon>
        <taxon>Pseudomonadota</taxon>
        <taxon>Gammaproteobacteria</taxon>
        <taxon>Thiotrichales</taxon>
        <taxon>Thiotrichaceae</taxon>
        <taxon>Leucothrix</taxon>
    </lineage>
</organism>
<name>A0A317CE24_9GAMM</name>
<dbReference type="OrthoDB" id="9794834at2"/>
<dbReference type="InterPro" id="IPR052345">
    <property type="entry name" value="Rad_response_metalloprotease"/>
</dbReference>
<comment type="caution">
    <text evidence="2">The sequence shown here is derived from an EMBL/GenBank/DDBJ whole genome shotgun (WGS) entry which is preliminary data.</text>
</comment>
<keyword evidence="3" id="KW-1185">Reference proteome</keyword>
<dbReference type="Proteomes" id="UP000245539">
    <property type="component" value="Unassembled WGS sequence"/>
</dbReference>
<protein>
    <submittedName>
        <fullName evidence="2">Zn peptidase</fullName>
    </submittedName>
</protein>
<proteinExistence type="predicted"/>
<gene>
    <name evidence="2" type="ORF">DKW60_11905</name>
</gene>
<reference evidence="2 3" key="1">
    <citation type="submission" date="2018-05" db="EMBL/GenBank/DDBJ databases">
        <title>Leucothrix arctica sp. nov., isolated from Arctic seawater.</title>
        <authorList>
            <person name="Choi A."/>
            <person name="Baek K."/>
        </authorList>
    </citation>
    <scope>NUCLEOTIDE SEQUENCE [LARGE SCALE GENOMIC DNA]</scope>
    <source>
        <strain evidence="2 3">JCM 18388</strain>
    </source>
</reference>
<dbReference type="InterPro" id="IPR010359">
    <property type="entry name" value="IrrE_HExxH"/>
</dbReference>
<dbReference type="Gene3D" id="1.10.10.2910">
    <property type="match status" value="1"/>
</dbReference>
<dbReference type="PANTHER" id="PTHR43236:SF2">
    <property type="entry name" value="BLL0069 PROTEIN"/>
    <property type="match status" value="1"/>
</dbReference>
<accession>A0A317CE24</accession>
<feature type="domain" description="IrrE N-terminal-like" evidence="1">
    <location>
        <begin position="71"/>
        <end position="170"/>
    </location>
</feature>
<sequence length="174" mass="19853">MKREGSKVPPTSLVKIRDVANYIRQALNLGSDKVNMVDLLESVLPQHIPNFSFEVVTRETLGRDEARAYPDENIIQVREDIYIAATDGNRREQFTLAHELGHLVLHAGLGNSRSYARSSSGHRPYEDSEWQADNFAAEFLMPYERCRKLKSKQEIFETFGVSTAAATKRFEKIH</sequence>
<dbReference type="PANTHER" id="PTHR43236">
    <property type="entry name" value="ANTITOXIN HIGA1"/>
    <property type="match status" value="1"/>
</dbReference>
<evidence type="ECO:0000313" key="3">
    <source>
        <dbReference type="Proteomes" id="UP000245539"/>
    </source>
</evidence>
<evidence type="ECO:0000259" key="1">
    <source>
        <dbReference type="Pfam" id="PF06114"/>
    </source>
</evidence>
<dbReference type="EMBL" id="QGKM01000030">
    <property type="protein sequence ID" value="PWQ96904.1"/>
    <property type="molecule type" value="Genomic_DNA"/>
</dbReference>
<evidence type="ECO:0000313" key="2">
    <source>
        <dbReference type="EMBL" id="PWQ96904.1"/>
    </source>
</evidence>